<protein>
    <submittedName>
        <fullName evidence="1">DUF2635 domain-containing protein</fullName>
    </submittedName>
</protein>
<organism evidence="1">
    <name type="scientific">Salmonella enterica</name>
    <name type="common">Salmonella choleraesuis</name>
    <dbReference type="NCBI Taxonomy" id="28901"/>
    <lineage>
        <taxon>Bacteria</taxon>
        <taxon>Pseudomonadati</taxon>
        <taxon>Pseudomonadota</taxon>
        <taxon>Gammaproteobacteria</taxon>
        <taxon>Enterobacterales</taxon>
        <taxon>Enterobacteriaceae</taxon>
        <taxon>Salmonella</taxon>
    </lineage>
</organism>
<gene>
    <name evidence="1" type="ORF">G8P63_002353</name>
</gene>
<accession>A0A765BRM2</accession>
<dbReference type="InterPro" id="IPR024400">
    <property type="entry name" value="DUF2635"/>
</dbReference>
<dbReference type="EMBL" id="DAAYQX010000005">
    <property type="protein sequence ID" value="HAG5376130.1"/>
    <property type="molecule type" value="Genomic_DNA"/>
</dbReference>
<dbReference type="AlphaFoldDB" id="A0A765BRM2"/>
<evidence type="ECO:0000313" key="1">
    <source>
        <dbReference type="EMBL" id="HAG5376130.1"/>
    </source>
</evidence>
<comment type="caution">
    <text evidence="1">The sequence shown here is derived from an EMBL/GenBank/DDBJ whole genome shotgun (WGS) entry which is preliminary data.</text>
</comment>
<proteinExistence type="predicted"/>
<reference evidence="1" key="2">
    <citation type="submission" date="2020-02" db="EMBL/GenBank/DDBJ databases">
        <authorList>
            <consortium name="NCBI Pathogen Detection Project"/>
        </authorList>
    </citation>
    <scope>NUCLEOTIDE SEQUENCE</scope>
    <source>
        <strain evidence="1">MA.CK_05/00002290</strain>
    </source>
</reference>
<sequence>MFVRPVAGRMVRCPVRGTFLPESGGIVPDDIFWHRRLQDGDVEIVCPEKTAGDGGKTQAVQTVQAVTVNPERKEGNA</sequence>
<name>A0A765BRM2_SALER</name>
<reference evidence="1" key="1">
    <citation type="journal article" date="2018" name="Genome Biol.">
        <title>SKESA: strategic k-mer extension for scrupulous assemblies.</title>
        <authorList>
            <person name="Souvorov A."/>
            <person name="Agarwala R."/>
            <person name="Lipman D.J."/>
        </authorList>
    </citation>
    <scope>NUCLEOTIDE SEQUENCE</scope>
    <source>
        <strain evidence="1">MA.CK_05/00002290</strain>
    </source>
</reference>
<dbReference type="Pfam" id="PF10948">
    <property type="entry name" value="DUF2635"/>
    <property type="match status" value="1"/>
</dbReference>